<dbReference type="AlphaFoldDB" id="A0A8D8TEH5"/>
<dbReference type="EMBL" id="HBUF01275755">
    <property type="protein sequence ID" value="CAG6686348.1"/>
    <property type="molecule type" value="Transcribed_RNA"/>
</dbReference>
<organism evidence="1">
    <name type="scientific">Cacopsylla melanoneura</name>
    <dbReference type="NCBI Taxonomy" id="428564"/>
    <lineage>
        <taxon>Eukaryota</taxon>
        <taxon>Metazoa</taxon>
        <taxon>Ecdysozoa</taxon>
        <taxon>Arthropoda</taxon>
        <taxon>Hexapoda</taxon>
        <taxon>Insecta</taxon>
        <taxon>Pterygota</taxon>
        <taxon>Neoptera</taxon>
        <taxon>Paraneoptera</taxon>
        <taxon>Hemiptera</taxon>
        <taxon>Sternorrhyncha</taxon>
        <taxon>Psylloidea</taxon>
        <taxon>Psyllidae</taxon>
        <taxon>Psyllinae</taxon>
        <taxon>Cacopsylla</taxon>
    </lineage>
</organism>
<reference evidence="1" key="1">
    <citation type="submission" date="2021-05" db="EMBL/GenBank/DDBJ databases">
        <authorList>
            <person name="Alioto T."/>
            <person name="Alioto T."/>
            <person name="Gomez Garrido J."/>
        </authorList>
    </citation>
    <scope>NUCLEOTIDE SEQUENCE</scope>
</reference>
<proteinExistence type="predicted"/>
<name>A0A8D8TEH5_9HEMI</name>
<sequence>MYVGRGGSISTLSYILRAIKLSHRIRHIGLSLLSVENRTFLFDFICLLWIPIWPILCDRLLALLLLHFLTAPLGVGCLNFRPDGIITYYNDSNHLVYQMI</sequence>
<protein>
    <submittedName>
        <fullName evidence="1">Uncharacterized protein</fullName>
    </submittedName>
</protein>
<evidence type="ECO:0000313" key="1">
    <source>
        <dbReference type="EMBL" id="CAG6686348.1"/>
    </source>
</evidence>
<accession>A0A8D8TEH5</accession>